<dbReference type="GO" id="GO:0009887">
    <property type="term" value="P:animal organ morphogenesis"/>
    <property type="evidence" value="ECO:0007669"/>
    <property type="project" value="TreeGrafter"/>
</dbReference>
<dbReference type="PANTHER" id="PTHR10574:SF274">
    <property type="entry name" value="USHERIN"/>
    <property type="match status" value="1"/>
</dbReference>
<evidence type="ECO:0000256" key="8">
    <source>
        <dbReference type="ARBA" id="ARBA00023273"/>
    </source>
</evidence>
<keyword evidence="3" id="KW-0964">Secreted</keyword>
<dbReference type="CDD" id="cd00055">
    <property type="entry name" value="EGF_Lam"/>
    <property type="match status" value="8"/>
</dbReference>
<dbReference type="Ensembl" id="ENSSANT00000079108.1">
    <property type="protein sequence ID" value="ENSSANP00000074398.1"/>
    <property type="gene ID" value="ENSSANG00000037101.1"/>
</dbReference>
<dbReference type="GO" id="GO:0005576">
    <property type="term" value="C:extracellular region"/>
    <property type="evidence" value="ECO:0007669"/>
    <property type="project" value="UniProtKB-SubCell"/>
</dbReference>
<dbReference type="PROSITE" id="PS51117">
    <property type="entry name" value="LAMININ_NTER"/>
    <property type="match status" value="1"/>
</dbReference>
<keyword evidence="9 10" id="KW-0424">Laminin EGF-like domain</keyword>
<dbReference type="PROSITE" id="PS01248">
    <property type="entry name" value="EGF_LAM_1"/>
    <property type="match status" value="3"/>
</dbReference>
<feature type="disulfide bond" evidence="10">
    <location>
        <begin position="912"/>
        <end position="924"/>
    </location>
</feature>
<dbReference type="InterPro" id="IPR013783">
    <property type="entry name" value="Ig-like_fold"/>
</dbReference>
<feature type="disulfide bond" evidence="10">
    <location>
        <begin position="914"/>
        <end position="931"/>
    </location>
</feature>
<dbReference type="Pfam" id="PF00041">
    <property type="entry name" value="fn3"/>
    <property type="match status" value="2"/>
</dbReference>
<evidence type="ECO:0000256" key="9">
    <source>
        <dbReference type="ARBA" id="ARBA00023292"/>
    </source>
</evidence>
<feature type="domain" description="Fibronectin type-III" evidence="12">
    <location>
        <begin position="1084"/>
        <end position="1180"/>
    </location>
</feature>
<evidence type="ECO:0000256" key="4">
    <source>
        <dbReference type="ARBA" id="ARBA00022729"/>
    </source>
</evidence>
<dbReference type="InterPro" id="IPR013320">
    <property type="entry name" value="ConA-like_dom_sf"/>
</dbReference>
<evidence type="ECO:0000256" key="7">
    <source>
        <dbReference type="ARBA" id="ARBA00023180"/>
    </source>
</evidence>
<keyword evidence="15" id="KW-1185">Reference proteome</keyword>
<keyword evidence="4" id="KW-0732">Signal</keyword>
<evidence type="ECO:0000256" key="5">
    <source>
        <dbReference type="ARBA" id="ARBA00022737"/>
    </source>
</evidence>
<dbReference type="PRINTS" id="PR00011">
    <property type="entry name" value="EGFLAMININ"/>
</dbReference>
<dbReference type="FunFam" id="2.60.40.10:FF:001052">
    <property type="entry name" value="Usherin"/>
    <property type="match status" value="1"/>
</dbReference>
<dbReference type="InterPro" id="IPR008211">
    <property type="entry name" value="Laminin_N"/>
</dbReference>
<dbReference type="FunFam" id="2.10.25.10:FF:000313">
    <property type="entry name" value="Usherin"/>
    <property type="match status" value="1"/>
</dbReference>
<dbReference type="SMART" id="SM00136">
    <property type="entry name" value="LamNT"/>
    <property type="match status" value="1"/>
</dbReference>
<comment type="caution">
    <text evidence="10">Lacks conserved residue(s) required for the propagation of feature annotation.</text>
</comment>
<dbReference type="InterPro" id="IPR050440">
    <property type="entry name" value="Laminin/Netrin_ECM"/>
</dbReference>
<feature type="domain" description="Laminin EGF-like" evidence="11">
    <location>
        <begin position="709"/>
        <end position="757"/>
    </location>
</feature>
<protein>
    <recommendedName>
        <fullName evidence="16">Usher syndrome 2A (autosomal recessive, mild)</fullName>
    </recommendedName>
</protein>
<proteinExistence type="predicted"/>
<feature type="domain" description="Laminin EGF-like" evidence="11">
    <location>
        <begin position="912"/>
        <end position="965"/>
    </location>
</feature>
<dbReference type="FunFam" id="2.10.25.10:FF:000090">
    <property type="entry name" value="laminin subunit alpha"/>
    <property type="match status" value="3"/>
</dbReference>
<evidence type="ECO:0000313" key="15">
    <source>
        <dbReference type="Proteomes" id="UP000472260"/>
    </source>
</evidence>
<dbReference type="SUPFAM" id="SSF49265">
    <property type="entry name" value="Fibronectin type III"/>
    <property type="match status" value="2"/>
</dbReference>
<organism evidence="14 15">
    <name type="scientific">Sinocyclocheilus anshuiensis</name>
    <dbReference type="NCBI Taxonomy" id="1608454"/>
    <lineage>
        <taxon>Eukaryota</taxon>
        <taxon>Metazoa</taxon>
        <taxon>Chordata</taxon>
        <taxon>Craniata</taxon>
        <taxon>Vertebrata</taxon>
        <taxon>Euteleostomi</taxon>
        <taxon>Actinopterygii</taxon>
        <taxon>Neopterygii</taxon>
        <taxon>Teleostei</taxon>
        <taxon>Ostariophysi</taxon>
        <taxon>Cypriniformes</taxon>
        <taxon>Cyprinidae</taxon>
        <taxon>Cyprininae</taxon>
        <taxon>Sinocyclocheilus</taxon>
    </lineage>
</organism>
<sequence length="1331" mass="146904">MCSFTYLYICFNSVFKKRFSYHKSAMLLLYTLGFYASLGLAAPQGNFPRLENIGAYKSVSTMPTRATCGIPERSTFCQAVQVQEDLHTCIQKFCIQECPYSSSTLDYTDILATSVGVCWKGDAWDHRPGAEADSTSFIFPTSRGCPASPSTLSFGQASSFTLTMWLKLEQDTVIEAVQIHDTSVSLFLNGQEDDGTALDTQTLAGPVDDITSEGALWIGTSFNGSNQFIGRMQDFRFYPKTLTNREIEEVYTGQFPHLHTQSTCRCPASHPKVHPLVERYCIPNAANDTTHNKVLRLNQDAHPLHYINDNDIGTTWISSIFPNLELLEKGITITIDLENGQYQVFYVILQFLNAQPEAVHIQRKTTGSSEWKDWQFLAKNCSYFGMEDNGPLERPDSVNCLQLPSNIPFSRGNITFSMLTPEPNLRPGYNDFYNSAALQEFVRATHVRIHLHAQYHTQDPAVPFRHRYYAVDEITISGRCECHGHADSCDTSVSPYRCACLPESHTHGANCESCSRLFNDKPFRAGDQVQAYNCRPCQCYGHASSCHYNASLDPHPEDHFRGGGGVCDNCTHHTTGRNCERCQSLFYREVGALLWAMDVCKPCECHSTGTVNGSLECESIGGQCKCKRHVSGRQCNQCQHRFYKLQSALADGCRACNCNTAGTVQPDITCHQDSGQCQCKANVIGLTCDHCNYGFKFPNRTDPDGCIPCGCDPWGSLHQFCNPFTGQCECKDGVRGLLCDTCIPHFYSLNGSGVCLPCDCSPNGSIPGTSCDAVTGQCRCKPHTEGRRCDVCWDGYHSLHSSNSLGCVPCQCELRGTVNGSDVCDKTTGQCMCKNNVEGLSCNRCSSHTYNLSSANATHGCQPCHCDHMGTVPATVCNSVSGQCVCLPTRYGQDCGTCKPGWSFQSDLKLLCECHSVGAVGQVCAAHSGQCVCAHPSLTGRRCDQCQDLFFGFNPSVGRSVPCFGALTLCNSVSQCRFITNMSRLTLSHSCSDPQQQPPPLGQVLNSTAIELSWRAPDSPNSNVLMYTLLRDSEIMHIRHRTMHYTDADLSPYTAYSYQLITSNIRANTSSATVSLRTLSAVPEQEELQLTLVGRAKPTSASFNWTEHLNTTGPVDSYTLSSIQDLTGEERIHYTGLQTEATAEELQPFTGYNFSLQACTNGGCARSESLIILTAQIPPQQQPAPTITTIGSSQLQVDWEPPVLPNGIIIRYELFMQLQNESQRNATSYGPEQRVFLSSGWQNPRRSLSSANENALTPPESSTVVSNLESFSTYRFRVLTFNMAGSTLSEWAMGRTAEGGQSNTLSTIKESHLKLLFFLFFLQTMVIITIK</sequence>
<feature type="disulfide bond" evidence="10">
    <location>
        <begin position="626"/>
        <end position="635"/>
    </location>
</feature>
<keyword evidence="6 10" id="KW-1015">Disulfide bond</keyword>
<dbReference type="SMART" id="SM00180">
    <property type="entry name" value="EGF_Lam"/>
    <property type="match status" value="9"/>
</dbReference>
<feature type="domain" description="Fibronectin type-III" evidence="12">
    <location>
        <begin position="1182"/>
        <end position="1299"/>
    </location>
</feature>
<dbReference type="FunFam" id="2.60.40.10:FF:001085">
    <property type="entry name" value="Usherin"/>
    <property type="match status" value="1"/>
</dbReference>
<name>A0A671QUK2_9TELE</name>
<dbReference type="PROSITE" id="PS50027">
    <property type="entry name" value="EGF_LAM_2"/>
    <property type="match status" value="6"/>
</dbReference>
<dbReference type="SUPFAM" id="SSF49899">
    <property type="entry name" value="Concanavalin A-like lectins/glucanases"/>
    <property type="match status" value="1"/>
</dbReference>
<evidence type="ECO:0000259" key="11">
    <source>
        <dbReference type="PROSITE" id="PS50027"/>
    </source>
</evidence>
<dbReference type="Pfam" id="PF00053">
    <property type="entry name" value="EGF_laminin"/>
    <property type="match status" value="9"/>
</dbReference>
<dbReference type="GO" id="GO:0009888">
    <property type="term" value="P:tissue development"/>
    <property type="evidence" value="ECO:0007669"/>
    <property type="project" value="TreeGrafter"/>
</dbReference>
<dbReference type="Gene3D" id="2.60.40.10">
    <property type="entry name" value="Immunoglobulins"/>
    <property type="match status" value="3"/>
</dbReference>
<feature type="disulfide bond" evidence="10">
    <location>
        <begin position="833"/>
        <end position="842"/>
    </location>
</feature>
<feature type="disulfide bond" evidence="10">
    <location>
        <begin position="679"/>
        <end position="688"/>
    </location>
</feature>
<evidence type="ECO:0000259" key="12">
    <source>
        <dbReference type="PROSITE" id="PS50853"/>
    </source>
</evidence>
<feature type="disulfide bond" evidence="10">
    <location>
        <begin position="711"/>
        <end position="728"/>
    </location>
</feature>
<keyword evidence="7" id="KW-0325">Glycoprotein</keyword>
<feature type="domain" description="Laminin EGF-like" evidence="11">
    <location>
        <begin position="603"/>
        <end position="655"/>
    </location>
</feature>
<reference evidence="14" key="2">
    <citation type="submission" date="2025-09" db="UniProtKB">
        <authorList>
            <consortium name="Ensembl"/>
        </authorList>
    </citation>
    <scope>IDENTIFICATION</scope>
</reference>
<dbReference type="FunFam" id="2.10.25.10:FF:000242">
    <property type="entry name" value="Laminin subunit alpha 1"/>
    <property type="match status" value="1"/>
</dbReference>
<dbReference type="GO" id="GO:0042995">
    <property type="term" value="C:cell projection"/>
    <property type="evidence" value="ECO:0007669"/>
    <property type="project" value="UniProtKB-SubCell"/>
</dbReference>
<keyword evidence="5" id="KW-0677">Repeat</keyword>
<dbReference type="InterPro" id="IPR002049">
    <property type="entry name" value="LE_dom"/>
</dbReference>
<feature type="domain" description="Laminin EGF-like" evidence="11">
    <location>
        <begin position="656"/>
        <end position="708"/>
    </location>
</feature>
<dbReference type="InterPro" id="IPR003961">
    <property type="entry name" value="FN3_dom"/>
</dbReference>
<evidence type="ECO:0000256" key="2">
    <source>
        <dbReference type="ARBA" id="ARBA00004613"/>
    </source>
</evidence>
<feature type="disulfide bond" evidence="10">
    <location>
        <begin position="730"/>
        <end position="739"/>
    </location>
</feature>
<dbReference type="CDD" id="cd00063">
    <property type="entry name" value="FN3"/>
    <property type="match status" value="3"/>
</dbReference>
<dbReference type="PANTHER" id="PTHR10574">
    <property type="entry name" value="NETRIN/LAMININ-RELATED"/>
    <property type="match status" value="1"/>
</dbReference>
<evidence type="ECO:0000256" key="3">
    <source>
        <dbReference type="ARBA" id="ARBA00022525"/>
    </source>
</evidence>
<dbReference type="Pfam" id="PF13385">
    <property type="entry name" value="Laminin_G_3"/>
    <property type="match status" value="1"/>
</dbReference>
<evidence type="ECO:0000259" key="13">
    <source>
        <dbReference type="PROSITE" id="PS51117"/>
    </source>
</evidence>
<dbReference type="SUPFAM" id="SSF57196">
    <property type="entry name" value="EGF/Laminin"/>
    <property type="match status" value="8"/>
</dbReference>
<dbReference type="Gene3D" id="2.10.25.10">
    <property type="entry name" value="Laminin"/>
    <property type="match status" value="8"/>
</dbReference>
<feature type="disulfide bond" evidence="10">
    <location>
        <begin position="709"/>
        <end position="721"/>
    </location>
</feature>
<dbReference type="InterPro" id="IPR036116">
    <property type="entry name" value="FN3_sf"/>
</dbReference>
<feature type="domain" description="Laminin EGF-like" evidence="11">
    <location>
        <begin position="758"/>
        <end position="809"/>
    </location>
</feature>
<dbReference type="Pfam" id="PF00055">
    <property type="entry name" value="Laminin_N"/>
    <property type="match status" value="1"/>
</dbReference>
<comment type="subcellular location">
    <subcellularLocation>
        <location evidence="1">Cell projection</location>
    </subcellularLocation>
    <subcellularLocation>
        <location evidence="2">Secreted</location>
    </subcellularLocation>
</comment>
<dbReference type="Gene3D" id="2.60.120.200">
    <property type="match status" value="1"/>
</dbReference>
<dbReference type="Gene3D" id="2.60.120.260">
    <property type="entry name" value="Galactose-binding domain-like"/>
    <property type="match status" value="1"/>
</dbReference>
<evidence type="ECO:0000256" key="1">
    <source>
        <dbReference type="ARBA" id="ARBA00004316"/>
    </source>
</evidence>
<dbReference type="FunFam" id="2.10.25.10:FF:000275">
    <property type="entry name" value="usherin"/>
    <property type="match status" value="2"/>
</dbReference>
<evidence type="ECO:0000256" key="6">
    <source>
        <dbReference type="ARBA" id="ARBA00023157"/>
    </source>
</evidence>
<accession>A0A671QUK2</accession>
<feature type="domain" description="Fibronectin type-III" evidence="12">
    <location>
        <begin position="995"/>
        <end position="1081"/>
    </location>
</feature>
<reference evidence="14" key="1">
    <citation type="submission" date="2025-08" db="UniProtKB">
        <authorList>
            <consortium name="Ensembl"/>
        </authorList>
    </citation>
    <scope>IDENTIFICATION</scope>
</reference>
<evidence type="ECO:0000313" key="14">
    <source>
        <dbReference type="Ensembl" id="ENSSANP00000074398.1"/>
    </source>
</evidence>
<dbReference type="FunFam" id="2.10.25.10:FF:000224">
    <property type="entry name" value="Usherin"/>
    <property type="match status" value="1"/>
</dbReference>
<dbReference type="PROSITE" id="PS50853">
    <property type="entry name" value="FN3"/>
    <property type="match status" value="3"/>
</dbReference>
<feature type="domain" description="Laminin EGF-like" evidence="11">
    <location>
        <begin position="810"/>
        <end position="863"/>
    </location>
</feature>
<dbReference type="Proteomes" id="UP000472260">
    <property type="component" value="Unassembled WGS sequence"/>
</dbReference>
<feature type="domain" description="Laminin N-terminal" evidence="13">
    <location>
        <begin position="233"/>
        <end position="479"/>
    </location>
</feature>
<evidence type="ECO:0000256" key="10">
    <source>
        <dbReference type="PROSITE-ProRule" id="PRU00460"/>
    </source>
</evidence>
<feature type="disulfide bond" evidence="10">
    <location>
        <begin position="780"/>
        <end position="789"/>
    </location>
</feature>
<dbReference type="SMART" id="SM00060">
    <property type="entry name" value="FN3"/>
    <property type="match status" value="3"/>
</dbReference>
<keyword evidence="8" id="KW-0966">Cell projection</keyword>
<evidence type="ECO:0008006" key="16">
    <source>
        <dbReference type="Google" id="ProtNLM"/>
    </source>
</evidence>